<proteinExistence type="predicted"/>
<gene>
    <name evidence="2" type="ORF">HPP92_004693</name>
</gene>
<reference evidence="2 3" key="1">
    <citation type="journal article" date="2020" name="Nat. Food">
        <title>A phased Vanilla planifolia genome enables genetic improvement of flavour and production.</title>
        <authorList>
            <person name="Hasing T."/>
            <person name="Tang H."/>
            <person name="Brym M."/>
            <person name="Khazi F."/>
            <person name="Huang T."/>
            <person name="Chambers A.H."/>
        </authorList>
    </citation>
    <scope>NUCLEOTIDE SEQUENCE [LARGE SCALE GENOMIC DNA]</scope>
    <source>
        <tissue evidence="2">Leaf</tissue>
    </source>
</reference>
<dbReference type="AlphaFoldDB" id="A0A835RN67"/>
<dbReference type="OrthoDB" id="2015280at2759"/>
<feature type="compositionally biased region" description="Basic and acidic residues" evidence="1">
    <location>
        <begin position="64"/>
        <end position="75"/>
    </location>
</feature>
<feature type="region of interest" description="Disordered" evidence="1">
    <location>
        <begin position="48"/>
        <end position="84"/>
    </location>
</feature>
<dbReference type="Proteomes" id="UP000636800">
    <property type="component" value="Chromosome 2"/>
</dbReference>
<evidence type="ECO:0000313" key="3">
    <source>
        <dbReference type="Proteomes" id="UP000636800"/>
    </source>
</evidence>
<accession>A0A835RN67</accession>
<evidence type="ECO:0000313" key="2">
    <source>
        <dbReference type="EMBL" id="KAG0491295.1"/>
    </source>
</evidence>
<name>A0A835RN67_VANPL</name>
<organism evidence="2 3">
    <name type="scientific">Vanilla planifolia</name>
    <name type="common">Vanilla</name>
    <dbReference type="NCBI Taxonomy" id="51239"/>
    <lineage>
        <taxon>Eukaryota</taxon>
        <taxon>Viridiplantae</taxon>
        <taxon>Streptophyta</taxon>
        <taxon>Embryophyta</taxon>
        <taxon>Tracheophyta</taxon>
        <taxon>Spermatophyta</taxon>
        <taxon>Magnoliopsida</taxon>
        <taxon>Liliopsida</taxon>
        <taxon>Asparagales</taxon>
        <taxon>Orchidaceae</taxon>
        <taxon>Vanilloideae</taxon>
        <taxon>Vanilleae</taxon>
        <taxon>Vanilla</taxon>
    </lineage>
</organism>
<sequence length="84" mass="8681">MRPAGEMAMLWAAAGSRMCERTPTESVAGASEICKGYRDACRGRRPVGAGVDDGEQQIAQLSDGDGKGSSDHGDGTELLVVVPS</sequence>
<dbReference type="EMBL" id="JADCNL010000002">
    <property type="protein sequence ID" value="KAG0491295.1"/>
    <property type="molecule type" value="Genomic_DNA"/>
</dbReference>
<comment type="caution">
    <text evidence="2">The sequence shown here is derived from an EMBL/GenBank/DDBJ whole genome shotgun (WGS) entry which is preliminary data.</text>
</comment>
<protein>
    <submittedName>
        <fullName evidence="2">Uncharacterized protein</fullName>
    </submittedName>
</protein>
<evidence type="ECO:0000256" key="1">
    <source>
        <dbReference type="SAM" id="MobiDB-lite"/>
    </source>
</evidence>
<keyword evidence="3" id="KW-1185">Reference proteome</keyword>